<dbReference type="AlphaFoldDB" id="A0A2H1X113"/>
<gene>
    <name evidence="1" type="ORF">SFRICE_034200</name>
</gene>
<proteinExistence type="predicted"/>
<evidence type="ECO:0000313" key="1">
    <source>
        <dbReference type="EMBL" id="SOQ58948.1"/>
    </source>
</evidence>
<organism evidence="1">
    <name type="scientific">Spodoptera frugiperda</name>
    <name type="common">Fall armyworm</name>
    <dbReference type="NCBI Taxonomy" id="7108"/>
    <lineage>
        <taxon>Eukaryota</taxon>
        <taxon>Metazoa</taxon>
        <taxon>Ecdysozoa</taxon>
        <taxon>Arthropoda</taxon>
        <taxon>Hexapoda</taxon>
        <taxon>Insecta</taxon>
        <taxon>Pterygota</taxon>
        <taxon>Neoptera</taxon>
        <taxon>Endopterygota</taxon>
        <taxon>Lepidoptera</taxon>
        <taxon>Glossata</taxon>
        <taxon>Ditrysia</taxon>
        <taxon>Noctuoidea</taxon>
        <taxon>Noctuidae</taxon>
        <taxon>Amphipyrinae</taxon>
        <taxon>Spodoptera</taxon>
    </lineage>
</organism>
<sequence>MNYSDKKFKLPPLADARGFARFRHIFLLTAGTRWGQCVLQWRPRLGKRSVGRPPARWSDDIRKVAGSGWMRRAEDRTQWRAIGEDYVQRYNTTQSPMADHTCVLMTNDVVLQISN</sequence>
<name>A0A2H1X113_SPOFR</name>
<dbReference type="EMBL" id="ODYU01012555">
    <property type="protein sequence ID" value="SOQ58948.1"/>
    <property type="molecule type" value="Genomic_DNA"/>
</dbReference>
<reference evidence="1" key="1">
    <citation type="submission" date="2016-07" db="EMBL/GenBank/DDBJ databases">
        <authorList>
            <person name="Bretaudeau A."/>
        </authorList>
    </citation>
    <scope>NUCLEOTIDE SEQUENCE</scope>
    <source>
        <strain evidence="1">Rice</strain>
        <tissue evidence="1">Whole body</tissue>
    </source>
</reference>
<protein>
    <submittedName>
        <fullName evidence="1">SFRICE_034200</fullName>
    </submittedName>
</protein>
<accession>A0A2H1X113</accession>